<keyword evidence="1" id="KW-0808">Transferase</keyword>
<dbReference type="OrthoDB" id="9810718at2"/>
<comment type="caution">
    <text evidence="1">The sequence shown here is derived from an EMBL/GenBank/DDBJ whole genome shotgun (WGS) entry which is preliminary data.</text>
</comment>
<dbReference type="InterPro" id="IPR008928">
    <property type="entry name" value="6-hairpin_glycosidase_sf"/>
</dbReference>
<name>A0A3D8YPC0_STAPS</name>
<evidence type="ECO:0000313" key="1">
    <source>
        <dbReference type="EMBL" id="REA82670.1"/>
    </source>
</evidence>
<reference evidence="2" key="1">
    <citation type="journal article" date="2018" name="Vet. Microbiol.">
        <title>Molecular epidemiology of methicillin-resistant staphylococci amongst veterinary personnel, personnel-owned pets, patients and the hospital environment of two companion animal veterinary hospitals.</title>
        <authorList>
            <person name="Worthing K.A."/>
            <person name="Brown J."/>
            <person name="Gerber L."/>
            <person name="Abraham S."/>
            <person name="Trott D."/>
            <person name="Norris J.M."/>
        </authorList>
    </citation>
    <scope>NUCLEOTIDE SEQUENCE [LARGE SCALE GENOMIC DNA]</scope>
    <source>
        <strain evidence="2">ST496-2</strain>
    </source>
</reference>
<organism evidence="1 2">
    <name type="scientific">Staphylococcus pseudintermedius</name>
    <dbReference type="NCBI Taxonomy" id="283734"/>
    <lineage>
        <taxon>Bacteria</taxon>
        <taxon>Bacillati</taxon>
        <taxon>Bacillota</taxon>
        <taxon>Bacilli</taxon>
        <taxon>Bacillales</taxon>
        <taxon>Staphylococcaceae</taxon>
        <taxon>Staphylococcus</taxon>
        <taxon>Staphylococcus intermedius group</taxon>
    </lineage>
</organism>
<evidence type="ECO:0000313" key="2">
    <source>
        <dbReference type="Proteomes" id="UP000256409"/>
    </source>
</evidence>
<accession>A0A3D8YPC0</accession>
<dbReference type="Proteomes" id="UP000256409">
    <property type="component" value="Unassembled WGS sequence"/>
</dbReference>
<dbReference type="RefSeq" id="WP_063279143.1">
    <property type="nucleotide sequence ID" value="NZ_BAAFHS010000027.1"/>
</dbReference>
<proteinExistence type="predicted"/>
<dbReference type="SUPFAM" id="SSF48208">
    <property type="entry name" value="Six-hairpin glycosidases"/>
    <property type="match status" value="1"/>
</dbReference>
<gene>
    <name evidence="1" type="ORF">DV961_04205</name>
</gene>
<dbReference type="GO" id="GO:0005975">
    <property type="term" value="P:carbohydrate metabolic process"/>
    <property type="evidence" value="ECO:0007669"/>
    <property type="project" value="InterPro"/>
</dbReference>
<dbReference type="EMBL" id="QQPC01000020">
    <property type="protein sequence ID" value="REA82670.1"/>
    <property type="molecule type" value="Genomic_DNA"/>
</dbReference>
<dbReference type="GeneID" id="93823925"/>
<sequence length="539" mass="64132">MYNTILKKFESEVSLLSQRIFLSLGTKEKKASVKHIKKSLNISKDIMKQIENFKRKNEIYPEWVKLDFVTQEKQLPFEKVVDEMLRTRRNYIEFGVSFDKNWIISFLPEVINANAFVRPIKGSKQRRLELAVNNVNHYLKHYTNVKRAFSIEDYEQKEVIRFETQGYFFTPEAFYELEPSGGIKGVRKSKELHHEIDEMITTATYYLKNEMKENGQYEYGRFPHFDRSISFYNILRHCSTTYSLIEGLSYLNEDIIEIQNAFTYIHQNAYYECGEVAYIYDTTRDINEIKLGQNAAYIFAVVEFIKNSEPNTRLLKRAQKVANGILNMIDTDTLETYHVLNYPELSVKEKFRIIYYDGEAALALLRLYQVDQNEKWLNAVIRMFDKFIAQNYWKYHDHWLSYCTNELVKIKPEARYIEFGLKNVSGYLDYIYHRETTFPTFLEMLTAAYQLIGNAKAMGFENTVRENIDEDFLVATLHHRANYQRAGYFYPEVAMYFKNPQRILGSFFIKHHGYRVRIDDIEHYLSGYIQYQLHFKPIT</sequence>
<protein>
    <submittedName>
        <fullName evidence="1">Poly(Glycerol-phosphate) alpha-glucosyltransferase</fullName>
    </submittedName>
</protein>
<dbReference type="AlphaFoldDB" id="A0A3D8YPC0"/>
<dbReference type="GO" id="GO:0016740">
    <property type="term" value="F:transferase activity"/>
    <property type="evidence" value="ECO:0007669"/>
    <property type="project" value="UniProtKB-KW"/>
</dbReference>